<dbReference type="GO" id="GO:0008477">
    <property type="term" value="F:purine nucleosidase activity"/>
    <property type="evidence" value="ECO:0007669"/>
    <property type="project" value="TreeGrafter"/>
</dbReference>
<dbReference type="PANTHER" id="PTHR12304">
    <property type="entry name" value="INOSINE-URIDINE PREFERRING NUCLEOSIDE HYDROLASE"/>
    <property type="match status" value="1"/>
</dbReference>
<proteinExistence type="predicted"/>
<reference evidence="4 5" key="1">
    <citation type="submission" date="2023-03" db="EMBL/GenBank/DDBJ databases">
        <title>YIM 152171 draft genome.</title>
        <authorList>
            <person name="Yang Z."/>
        </authorList>
    </citation>
    <scope>NUCLEOTIDE SEQUENCE [LARGE SCALE GENOMIC DNA]</scope>
    <source>
        <strain evidence="4 5">YIM 152171</strain>
    </source>
</reference>
<sequence>MRPVWIDTDAGFDDLAAILTVLARPDIAVDGISLVAGNTPLDGVVRNACRMKAFFGWRAPLHAGRDRPLLGPLVTAQDVLGEDGMRTAGRSLPDEQAPLDGRNALAAMAAWLERSEAATVLALGPLTNLAALLLARPDLAARIGEVMWMGGSADRGNHTAAAEFNAFVDPEAVAVVLGSGVPFRMVGLDACRQVPVRLADAAALRACGTPRALLLADLLEGYVRIASPDGSRPMALYDPVAAAALLDAQAVRFDPMHVAVELAGTHTRGMTVCEWRIPRKAEANARVAVQADADRVRGRVLAALAGKEPSQ</sequence>
<dbReference type="Gene3D" id="3.90.245.10">
    <property type="entry name" value="Ribonucleoside hydrolase-like"/>
    <property type="match status" value="1"/>
</dbReference>
<keyword evidence="2" id="KW-0326">Glycosidase</keyword>
<gene>
    <name evidence="4" type="ORF">PZ740_11765</name>
</gene>
<comment type="caution">
    <text evidence="4">The sequence shown here is derived from an EMBL/GenBank/DDBJ whole genome shotgun (WGS) entry which is preliminary data.</text>
</comment>
<dbReference type="GO" id="GO:0005829">
    <property type="term" value="C:cytosol"/>
    <property type="evidence" value="ECO:0007669"/>
    <property type="project" value="TreeGrafter"/>
</dbReference>
<evidence type="ECO:0000259" key="3">
    <source>
        <dbReference type="Pfam" id="PF01156"/>
    </source>
</evidence>
<accession>A0AAP3XS60</accession>
<evidence type="ECO:0000313" key="4">
    <source>
        <dbReference type="EMBL" id="MDF1587056.1"/>
    </source>
</evidence>
<dbReference type="RefSeq" id="WP_327789478.1">
    <property type="nucleotide sequence ID" value="NZ_JARGEQ010000104.1"/>
</dbReference>
<name>A0AAP3XS60_9PROT</name>
<dbReference type="Proteomes" id="UP001301140">
    <property type="component" value="Unassembled WGS sequence"/>
</dbReference>
<dbReference type="EMBL" id="JARGEQ010000104">
    <property type="protein sequence ID" value="MDF1587056.1"/>
    <property type="molecule type" value="Genomic_DNA"/>
</dbReference>
<feature type="domain" description="Inosine/uridine-preferring nucleoside hydrolase" evidence="3">
    <location>
        <begin position="4"/>
        <end position="296"/>
    </location>
</feature>
<evidence type="ECO:0000313" key="5">
    <source>
        <dbReference type="Proteomes" id="UP001301140"/>
    </source>
</evidence>
<keyword evidence="5" id="KW-1185">Reference proteome</keyword>
<dbReference type="InterPro" id="IPR036452">
    <property type="entry name" value="Ribo_hydro-like"/>
</dbReference>
<evidence type="ECO:0000256" key="2">
    <source>
        <dbReference type="ARBA" id="ARBA00023295"/>
    </source>
</evidence>
<dbReference type="SUPFAM" id="SSF53590">
    <property type="entry name" value="Nucleoside hydrolase"/>
    <property type="match status" value="1"/>
</dbReference>
<keyword evidence="1 4" id="KW-0378">Hydrolase</keyword>
<dbReference type="PANTHER" id="PTHR12304:SF4">
    <property type="entry name" value="URIDINE NUCLEOSIDASE"/>
    <property type="match status" value="1"/>
</dbReference>
<dbReference type="GO" id="GO:0006152">
    <property type="term" value="P:purine nucleoside catabolic process"/>
    <property type="evidence" value="ECO:0007669"/>
    <property type="project" value="TreeGrafter"/>
</dbReference>
<dbReference type="AlphaFoldDB" id="A0AAP3XS60"/>
<organism evidence="4 5">
    <name type="scientific">Marinimicrococcus flavescens</name>
    <dbReference type="NCBI Taxonomy" id="3031815"/>
    <lineage>
        <taxon>Bacteria</taxon>
        <taxon>Pseudomonadati</taxon>
        <taxon>Pseudomonadota</taxon>
        <taxon>Alphaproteobacteria</taxon>
        <taxon>Geminicoccales</taxon>
        <taxon>Geminicoccaceae</taxon>
        <taxon>Marinimicrococcus</taxon>
    </lineage>
</organism>
<evidence type="ECO:0000256" key="1">
    <source>
        <dbReference type="ARBA" id="ARBA00022801"/>
    </source>
</evidence>
<dbReference type="InterPro" id="IPR023186">
    <property type="entry name" value="IUNH"/>
</dbReference>
<dbReference type="InterPro" id="IPR001910">
    <property type="entry name" value="Inosine/uridine_hydrolase_dom"/>
</dbReference>
<protein>
    <submittedName>
        <fullName evidence="4">Nucleoside hydrolase</fullName>
    </submittedName>
</protein>
<dbReference type="Pfam" id="PF01156">
    <property type="entry name" value="IU_nuc_hydro"/>
    <property type="match status" value="1"/>
</dbReference>